<dbReference type="Pfam" id="PF00249">
    <property type="entry name" value="Myb_DNA-binding"/>
    <property type="match status" value="1"/>
</dbReference>
<dbReference type="InterPro" id="IPR001005">
    <property type="entry name" value="SANT/Myb"/>
</dbReference>
<keyword evidence="3" id="KW-0804">Transcription</keyword>
<gene>
    <name evidence="6" type="ORF">F3Y22_tig00110450pilonHSYRG01142</name>
</gene>
<dbReference type="GO" id="GO:0005634">
    <property type="term" value="C:nucleus"/>
    <property type="evidence" value="ECO:0007669"/>
    <property type="project" value="UniProtKB-SubCell"/>
</dbReference>
<dbReference type="Gene3D" id="1.10.10.60">
    <property type="entry name" value="Homeodomain-like"/>
    <property type="match status" value="1"/>
</dbReference>
<comment type="caution">
    <text evidence="6">The sequence shown here is derived from an EMBL/GenBank/DDBJ whole genome shotgun (WGS) entry which is preliminary data.</text>
</comment>
<sequence>MNAQKLDCQENVDQNRGFNGDYNFDHVCFQHPWNMAGTESLQPNPGAPRSSSSLMDTTMGGFTTPGAAFCATERCMGFPQYKVFCNSQFPSFHVAGENFSFAAQDEPNYESINTLQAYWNSHGSSPVNISFFQQEKQSSNCSSGSGGFSVSSGKAASTGSALASKTRIRWTQDLHDKFVEYVKRLGGAEKATPKAILKLMDTQGLTIFHVNSHLQILFPSALLQKYRTAKYMPHSAEDKKILTV</sequence>
<dbReference type="NCBIfam" id="TIGR01557">
    <property type="entry name" value="myb_SHAQKYF"/>
    <property type="match status" value="1"/>
</dbReference>
<proteinExistence type="predicted"/>
<dbReference type="InterPro" id="IPR006447">
    <property type="entry name" value="Myb_dom_plants"/>
</dbReference>
<evidence type="ECO:0000256" key="2">
    <source>
        <dbReference type="ARBA" id="ARBA00023015"/>
    </source>
</evidence>
<dbReference type="InterPro" id="IPR009057">
    <property type="entry name" value="Homeodomain-like_sf"/>
</dbReference>
<accession>A0A6A3AML9</accession>
<evidence type="ECO:0000256" key="1">
    <source>
        <dbReference type="ARBA" id="ARBA00004123"/>
    </source>
</evidence>
<keyword evidence="4" id="KW-0539">Nucleus</keyword>
<dbReference type="InterPro" id="IPR046955">
    <property type="entry name" value="PHR1-like"/>
</dbReference>
<dbReference type="PANTHER" id="PTHR31499:SF85">
    <property type="entry name" value="TRANSCRIPTION FACTOR MYB-RELATED FAMILY"/>
    <property type="match status" value="1"/>
</dbReference>
<keyword evidence="7" id="KW-1185">Reference proteome</keyword>
<name>A0A6A3AML9_HIBSY</name>
<dbReference type="EMBL" id="VEPZ02000992">
    <property type="protein sequence ID" value="KAE8704647.1"/>
    <property type="molecule type" value="Genomic_DNA"/>
</dbReference>
<comment type="subcellular location">
    <subcellularLocation>
        <location evidence="1">Nucleus</location>
    </subcellularLocation>
</comment>
<evidence type="ECO:0000259" key="5">
    <source>
        <dbReference type="Pfam" id="PF00249"/>
    </source>
</evidence>
<protein>
    <recommendedName>
        <fullName evidence="5">Myb-like domain-containing protein</fullName>
    </recommendedName>
</protein>
<keyword evidence="2" id="KW-0805">Transcription regulation</keyword>
<evidence type="ECO:0000256" key="4">
    <source>
        <dbReference type="ARBA" id="ARBA00023242"/>
    </source>
</evidence>
<evidence type="ECO:0000313" key="7">
    <source>
        <dbReference type="Proteomes" id="UP000436088"/>
    </source>
</evidence>
<dbReference type="PANTHER" id="PTHR31499">
    <property type="entry name" value="MYB FAMILY TRANSCRIPTION FACTOR PHL11"/>
    <property type="match status" value="1"/>
</dbReference>
<dbReference type="SUPFAM" id="SSF46689">
    <property type="entry name" value="Homeodomain-like"/>
    <property type="match status" value="1"/>
</dbReference>
<dbReference type="GO" id="GO:0003677">
    <property type="term" value="F:DNA binding"/>
    <property type="evidence" value="ECO:0007669"/>
    <property type="project" value="InterPro"/>
</dbReference>
<dbReference type="AlphaFoldDB" id="A0A6A3AML9"/>
<dbReference type="Proteomes" id="UP000436088">
    <property type="component" value="Unassembled WGS sequence"/>
</dbReference>
<feature type="domain" description="Myb-like" evidence="5">
    <location>
        <begin position="169"/>
        <end position="215"/>
    </location>
</feature>
<organism evidence="6 7">
    <name type="scientific">Hibiscus syriacus</name>
    <name type="common">Rose of Sharon</name>
    <dbReference type="NCBI Taxonomy" id="106335"/>
    <lineage>
        <taxon>Eukaryota</taxon>
        <taxon>Viridiplantae</taxon>
        <taxon>Streptophyta</taxon>
        <taxon>Embryophyta</taxon>
        <taxon>Tracheophyta</taxon>
        <taxon>Spermatophyta</taxon>
        <taxon>Magnoliopsida</taxon>
        <taxon>eudicotyledons</taxon>
        <taxon>Gunneridae</taxon>
        <taxon>Pentapetalae</taxon>
        <taxon>rosids</taxon>
        <taxon>malvids</taxon>
        <taxon>Malvales</taxon>
        <taxon>Malvaceae</taxon>
        <taxon>Malvoideae</taxon>
        <taxon>Hibiscus</taxon>
    </lineage>
</organism>
<evidence type="ECO:0000313" key="6">
    <source>
        <dbReference type="EMBL" id="KAE8704647.1"/>
    </source>
</evidence>
<dbReference type="GO" id="GO:0003700">
    <property type="term" value="F:DNA-binding transcription factor activity"/>
    <property type="evidence" value="ECO:0007669"/>
    <property type="project" value="InterPro"/>
</dbReference>
<reference evidence="6" key="1">
    <citation type="submission" date="2019-09" db="EMBL/GenBank/DDBJ databases">
        <title>Draft genome information of white flower Hibiscus syriacus.</title>
        <authorList>
            <person name="Kim Y.-M."/>
        </authorList>
    </citation>
    <scope>NUCLEOTIDE SEQUENCE [LARGE SCALE GENOMIC DNA]</scope>
    <source>
        <strain evidence="6">YM2019G1</strain>
    </source>
</reference>
<evidence type="ECO:0000256" key="3">
    <source>
        <dbReference type="ARBA" id="ARBA00023163"/>
    </source>
</evidence>